<evidence type="ECO:0000313" key="1">
    <source>
        <dbReference type="EMBL" id="SVD03961.1"/>
    </source>
</evidence>
<dbReference type="AlphaFoldDB" id="A0A382S508"/>
<accession>A0A382S508</accession>
<name>A0A382S508_9ZZZZ</name>
<dbReference type="EMBL" id="UINC01125848">
    <property type="protein sequence ID" value="SVD03961.1"/>
    <property type="molecule type" value="Genomic_DNA"/>
</dbReference>
<organism evidence="1">
    <name type="scientific">marine metagenome</name>
    <dbReference type="NCBI Taxonomy" id="408172"/>
    <lineage>
        <taxon>unclassified sequences</taxon>
        <taxon>metagenomes</taxon>
        <taxon>ecological metagenomes</taxon>
    </lineage>
</organism>
<protein>
    <submittedName>
        <fullName evidence="1">Uncharacterized protein</fullName>
    </submittedName>
</protein>
<reference evidence="1" key="1">
    <citation type="submission" date="2018-05" db="EMBL/GenBank/DDBJ databases">
        <authorList>
            <person name="Lanie J.A."/>
            <person name="Ng W.-L."/>
            <person name="Kazmierczak K.M."/>
            <person name="Andrzejewski T.M."/>
            <person name="Davidsen T.M."/>
            <person name="Wayne K.J."/>
            <person name="Tettelin H."/>
            <person name="Glass J.I."/>
            <person name="Rusch D."/>
            <person name="Podicherti R."/>
            <person name="Tsui H.-C.T."/>
            <person name="Winkler M.E."/>
        </authorList>
    </citation>
    <scope>NUCLEOTIDE SEQUENCE</scope>
</reference>
<proteinExistence type="predicted"/>
<gene>
    <name evidence="1" type="ORF">METZ01_LOCUS356815</name>
</gene>
<sequence length="31" mass="3452">MDERVVAQFGMERGDQHMVAACHHRILAVGS</sequence>